<reference evidence="1 2" key="1">
    <citation type="journal article" date="2013" name="Biodegradation">
        <title>Quantitative proteomic analysis of ibuprofen-degrading Patulibacter sp. strain I11.</title>
        <authorList>
            <person name="Almeida B."/>
            <person name="Kjeldal H."/>
            <person name="Lolas I."/>
            <person name="Knudsen A.D."/>
            <person name="Carvalho G."/>
            <person name="Nielsen K.L."/>
            <person name="Barreto Crespo M.T."/>
            <person name="Stensballe A."/>
            <person name="Nielsen J.L."/>
        </authorList>
    </citation>
    <scope>NUCLEOTIDE SEQUENCE [LARGE SCALE GENOMIC DNA]</scope>
    <source>
        <strain evidence="1 2">I11</strain>
    </source>
</reference>
<dbReference type="EMBL" id="AGUD01000326">
    <property type="protein sequence ID" value="EHN08787.1"/>
    <property type="molecule type" value="Genomic_DNA"/>
</dbReference>
<evidence type="ECO:0000313" key="1">
    <source>
        <dbReference type="EMBL" id="EHN08787.1"/>
    </source>
</evidence>
<dbReference type="SUPFAM" id="SSF53756">
    <property type="entry name" value="UDP-Glycosyltransferase/glycogen phosphorylase"/>
    <property type="match status" value="1"/>
</dbReference>
<dbReference type="RefSeq" id="WP_007579450.1">
    <property type="nucleotide sequence ID" value="NZ_AGUD01000326.1"/>
</dbReference>
<dbReference type="OrthoDB" id="477186at2"/>
<dbReference type="PANTHER" id="PTHR12526:SF635">
    <property type="entry name" value="GLYCOSYL TRANSFERASE GROUP 1"/>
    <property type="match status" value="1"/>
</dbReference>
<dbReference type="Gene3D" id="3.40.50.2000">
    <property type="entry name" value="Glycogen Phosphorylase B"/>
    <property type="match status" value="2"/>
</dbReference>
<evidence type="ECO:0000313" key="2">
    <source>
        <dbReference type="Proteomes" id="UP000005143"/>
    </source>
</evidence>
<accession>H0EC04</accession>
<dbReference type="GO" id="GO:0016757">
    <property type="term" value="F:glycosyltransferase activity"/>
    <property type="evidence" value="ECO:0007669"/>
    <property type="project" value="InterPro"/>
</dbReference>
<dbReference type="Pfam" id="PF13692">
    <property type="entry name" value="Glyco_trans_1_4"/>
    <property type="match status" value="1"/>
</dbReference>
<proteinExistence type="predicted"/>
<gene>
    <name evidence="1" type="ORF">PAI11_43890</name>
</gene>
<keyword evidence="2" id="KW-1185">Reference proteome</keyword>
<keyword evidence="1" id="KW-0808">Transferase</keyword>
<name>H0EC04_9ACTN</name>
<sequence length="353" mass="37318">MGDRPILIVTSRVPPERVGALAALAARTPVEVAVFEGRDHHFHGSVADAGLPVHRVGQHGIARLAGQRERWRTVVAGTAGRIALPAAWRAARRAGTPFVLWSALWHEPSTPAFVLARPLLRRIVRDADAVAAYGSHVAAHARWLGARRVQIAPQAVDPAVWVEPPAAPRPPNDPFRILFVGRDAPGKGIESLLVAWRQTKLHEAIGAELVLLGPPPAADAGLPGARAIGPVPTAEVREWLDRSDVLCVPSERTPAFVEPWGLVCNEALHRGVPVLATDAVGAAAGGLVRDRRNGRIVPAGQPLALARALTELAVDPDGAQTLGAAGRRDVSAFTFEAWAAGMLAAVEDAERAA</sequence>
<dbReference type="PANTHER" id="PTHR12526">
    <property type="entry name" value="GLYCOSYLTRANSFERASE"/>
    <property type="match status" value="1"/>
</dbReference>
<organism evidence="1 2">
    <name type="scientific">Patulibacter medicamentivorans</name>
    <dbReference type="NCBI Taxonomy" id="1097667"/>
    <lineage>
        <taxon>Bacteria</taxon>
        <taxon>Bacillati</taxon>
        <taxon>Actinomycetota</taxon>
        <taxon>Thermoleophilia</taxon>
        <taxon>Solirubrobacterales</taxon>
        <taxon>Patulibacteraceae</taxon>
        <taxon>Patulibacter</taxon>
    </lineage>
</organism>
<dbReference type="Proteomes" id="UP000005143">
    <property type="component" value="Unassembled WGS sequence"/>
</dbReference>
<dbReference type="AlphaFoldDB" id="H0EC04"/>
<comment type="caution">
    <text evidence="1">The sequence shown here is derived from an EMBL/GenBank/DDBJ whole genome shotgun (WGS) entry which is preliminary data.</text>
</comment>
<dbReference type="CDD" id="cd03801">
    <property type="entry name" value="GT4_PimA-like"/>
    <property type="match status" value="1"/>
</dbReference>
<protein>
    <submittedName>
        <fullName evidence="1">Glycosyltransferase</fullName>
    </submittedName>
</protein>